<reference evidence="2" key="1">
    <citation type="submission" date="2022-11" db="EMBL/GenBank/DDBJ databases">
        <authorList>
            <person name="Petersen C."/>
        </authorList>
    </citation>
    <scope>NUCLEOTIDE SEQUENCE</scope>
    <source>
        <strain evidence="2">IBT 22155</strain>
    </source>
</reference>
<reference evidence="2" key="2">
    <citation type="journal article" date="2023" name="IMA Fungus">
        <title>Comparative genomic study of the Penicillium genus elucidates a diverse pangenome and 15 lateral gene transfer events.</title>
        <authorList>
            <person name="Petersen C."/>
            <person name="Sorensen T."/>
            <person name="Nielsen M.R."/>
            <person name="Sondergaard T.E."/>
            <person name="Sorensen J.L."/>
            <person name="Fitzpatrick D.A."/>
            <person name="Frisvad J.C."/>
            <person name="Nielsen K.L."/>
        </authorList>
    </citation>
    <scope>NUCLEOTIDE SEQUENCE</scope>
    <source>
        <strain evidence="2">IBT 22155</strain>
    </source>
</reference>
<dbReference type="Proteomes" id="UP001149079">
    <property type="component" value="Unassembled WGS sequence"/>
</dbReference>
<feature type="compositionally biased region" description="Polar residues" evidence="1">
    <location>
        <begin position="395"/>
        <end position="418"/>
    </location>
</feature>
<feature type="compositionally biased region" description="Basic and acidic residues" evidence="1">
    <location>
        <begin position="181"/>
        <end position="197"/>
    </location>
</feature>
<feature type="region of interest" description="Disordered" evidence="1">
    <location>
        <begin position="315"/>
        <end position="353"/>
    </location>
</feature>
<name>A0A9W9GVJ7_9EURO</name>
<feature type="region of interest" description="Disordered" evidence="1">
    <location>
        <begin position="277"/>
        <end position="300"/>
    </location>
</feature>
<protein>
    <submittedName>
        <fullName evidence="2">Uncharacterized protein</fullName>
    </submittedName>
</protein>
<evidence type="ECO:0000313" key="3">
    <source>
        <dbReference type="Proteomes" id="UP001149079"/>
    </source>
</evidence>
<dbReference type="EMBL" id="JAPQKL010000005">
    <property type="protein sequence ID" value="KAJ5130014.1"/>
    <property type="molecule type" value="Genomic_DNA"/>
</dbReference>
<dbReference type="AlphaFoldDB" id="A0A9W9GVJ7"/>
<gene>
    <name evidence="2" type="ORF">N7515_006053</name>
</gene>
<feature type="region of interest" description="Disordered" evidence="1">
    <location>
        <begin position="29"/>
        <end position="73"/>
    </location>
</feature>
<feature type="compositionally biased region" description="Polar residues" evidence="1">
    <location>
        <begin position="508"/>
        <end position="542"/>
    </location>
</feature>
<comment type="caution">
    <text evidence="2">The sequence shown here is derived from an EMBL/GenBank/DDBJ whole genome shotgun (WGS) entry which is preliminary data.</text>
</comment>
<organism evidence="2 3">
    <name type="scientific">Penicillium bovifimosum</name>
    <dbReference type="NCBI Taxonomy" id="126998"/>
    <lineage>
        <taxon>Eukaryota</taxon>
        <taxon>Fungi</taxon>
        <taxon>Dikarya</taxon>
        <taxon>Ascomycota</taxon>
        <taxon>Pezizomycotina</taxon>
        <taxon>Eurotiomycetes</taxon>
        <taxon>Eurotiomycetidae</taxon>
        <taxon>Eurotiales</taxon>
        <taxon>Aspergillaceae</taxon>
        <taxon>Penicillium</taxon>
    </lineage>
</organism>
<keyword evidence="3" id="KW-1185">Reference proteome</keyword>
<accession>A0A9W9GVJ7</accession>
<evidence type="ECO:0000313" key="2">
    <source>
        <dbReference type="EMBL" id="KAJ5130014.1"/>
    </source>
</evidence>
<feature type="compositionally biased region" description="Polar residues" evidence="1">
    <location>
        <begin position="368"/>
        <end position="377"/>
    </location>
</feature>
<feature type="compositionally biased region" description="Polar residues" evidence="1">
    <location>
        <begin position="288"/>
        <end position="300"/>
    </location>
</feature>
<dbReference type="RefSeq" id="XP_056520393.1">
    <property type="nucleotide sequence ID" value="XM_056666797.1"/>
</dbReference>
<feature type="compositionally biased region" description="Polar residues" evidence="1">
    <location>
        <begin position="455"/>
        <end position="464"/>
    </location>
</feature>
<feature type="region of interest" description="Disordered" evidence="1">
    <location>
        <begin position="368"/>
        <end position="542"/>
    </location>
</feature>
<sequence>MAGGITAVQSRTKHQETISFPIMTYTDELPRNGLDTVNDASQHPSEPAMIGQWDFSQPPAGDGWIRKPPPGQGATFDFRLTAPPDEAIQPSHPRTPAEQHMIGIALGSPSMVQKEETLPPPRFNVSILETEKDLARKPSKWKKIGGLFKTKNAFTSLPVVAQESNLKSQSNERSRPRKQPKSRESIDSTEEWPRLEIDPPQMRGHRYRNDSLSGSKASKDQTSTQGLMLSVDIPNIQMERYSVLFSNVVNKTERPSLLARRAKTLDKLCVPEPNNFLKSPARPVPQRRATSPARTSFTLFPNSHSSKAAQILGTQNFSRGPRPLARANTLPIDSPSSVPPKQAQQAAAAHNVSSFESPVIPKVFIDRTSTPRSSSSYDKPLPPIKPEQPARQHQRVPQQTNNPSPQKVRPQQSAQAQKIVTAKPATHPRNPPLQPRTDSLPRTTETKPHGPFLIKNTSHHQPNQRPDHPKVSHAVRAGLTVDTRNKPKPPAKDTPPTSASPSPPSKIYPTQDNIDQITSPLSAFTDPTSGVSPSDSIQELSPTPTHLIPKIEVSTARSISVSRATRQMLVPIGGRIDYLDSQERLVQRRPLVPMVVDAQRGHRPGVSQELRIECL</sequence>
<feature type="compositionally biased region" description="Polar residues" evidence="1">
    <location>
        <begin position="210"/>
        <end position="223"/>
    </location>
</feature>
<feature type="region of interest" description="Disordered" evidence="1">
    <location>
        <begin position="163"/>
        <end position="223"/>
    </location>
</feature>
<proteinExistence type="predicted"/>
<dbReference type="GeneID" id="81405967"/>
<evidence type="ECO:0000256" key="1">
    <source>
        <dbReference type="SAM" id="MobiDB-lite"/>
    </source>
</evidence>
<dbReference type="OrthoDB" id="5404004at2759"/>